<gene>
    <name evidence="1" type="ORF">ZT1A5_G11916</name>
</gene>
<sequence length="110" mass="11966">MTVTFSPDDRGRSSWRAWWDNIADSNGSRNQTLVEVTCDAISGKSPSQKCYYDVSAVDGLSSSVSVHAPRLQPCPGETLKSSILVKPNGDWECPLANRSSVPLQLFTAGY</sequence>
<dbReference type="Proteomes" id="UP000215453">
    <property type="component" value="Chromosome 19"/>
</dbReference>
<dbReference type="EMBL" id="LT882694">
    <property type="protein sequence ID" value="SMY30463.1"/>
    <property type="molecule type" value="Genomic_DNA"/>
</dbReference>
<accession>A0A1Y6M1F6</accession>
<protein>
    <submittedName>
        <fullName evidence="1">Uncharacterized protein</fullName>
    </submittedName>
</protein>
<proteinExistence type="predicted"/>
<evidence type="ECO:0000313" key="1">
    <source>
        <dbReference type="EMBL" id="SMY30463.1"/>
    </source>
</evidence>
<evidence type="ECO:0000313" key="2">
    <source>
        <dbReference type="Proteomes" id="UP000215453"/>
    </source>
</evidence>
<dbReference type="AlphaFoldDB" id="A0A1Y6M1F6"/>
<name>A0A1Y6M1F6_ZYMTR</name>
<organism evidence="1 2">
    <name type="scientific">Zymoseptoria tritici ST99CH_1A5</name>
    <dbReference type="NCBI Taxonomy" id="1276529"/>
    <lineage>
        <taxon>Eukaryota</taxon>
        <taxon>Fungi</taxon>
        <taxon>Dikarya</taxon>
        <taxon>Ascomycota</taxon>
        <taxon>Pezizomycotina</taxon>
        <taxon>Dothideomycetes</taxon>
        <taxon>Dothideomycetidae</taxon>
        <taxon>Mycosphaerellales</taxon>
        <taxon>Mycosphaerellaceae</taxon>
        <taxon>Zymoseptoria</taxon>
    </lineage>
</organism>
<reference evidence="1 2" key="1">
    <citation type="submission" date="2016-10" db="EMBL/GenBank/DDBJ databases">
        <authorList>
            <person name="Varghese N."/>
        </authorList>
    </citation>
    <scope>NUCLEOTIDE SEQUENCE [LARGE SCALE GENOMIC DNA]</scope>
</reference>